<dbReference type="EMBL" id="JABJVM010000003">
    <property type="protein sequence ID" value="MBA3925594.1"/>
    <property type="molecule type" value="Genomic_DNA"/>
</dbReference>
<dbReference type="RefSeq" id="WP_181675815.1">
    <property type="nucleotide sequence ID" value="NZ_JABJVM010000003.1"/>
</dbReference>
<sequence length="500" mass="59096">MLFRNRIEELFLRTEDLRLLELTEYLNAKDDWVPAKVIADHLECSTQTVYIYVEKLEQLIEHEKWPLEVEVFKSKGVRLRAENVFYIGTVRQTLIKSAVIFKFFSACFHETYHNSLTAFADENYVSVPSINSYLTEFQDKIEPYGVKVDRVNFKLIGDENDIRHFAVIIYWGCSIGIEWPFVGVTRDSLMSYIEEYQQIFDIEYHNVAREKLLQRLAIVRIRTNKKHFITDSTKLDELVHDHPYYHKVAEVHRDFFSMLSGENRQLESMYLFALFQTFPFFEDNSSYVNANILFHRMNNTASWQMTNRFVEGFVETYPMEEHLIRTSGVLGYLLFLQTRLLMYPAVQPNYHSKEFAILQKDYPLFMKNISGIVEKMYVAQGESVPSNKTAFFLQRVAHLLTAVASMRKYEPRVYVLVLSQDNQIFENSYEVILAQSFNYNFFFLDKLEKHHEYDLIISDSYYPEVEDAKKLIYWSPAYDNATWKQLDNKLAAVRDAKLEG</sequence>
<dbReference type="Gene3D" id="1.10.10.10">
    <property type="entry name" value="Winged helix-like DNA-binding domain superfamily/Winged helix DNA-binding domain"/>
    <property type="match status" value="1"/>
</dbReference>
<evidence type="ECO:0000256" key="2">
    <source>
        <dbReference type="ARBA" id="ARBA00023163"/>
    </source>
</evidence>
<evidence type="ECO:0000259" key="3">
    <source>
        <dbReference type="Pfam" id="PF05043"/>
    </source>
</evidence>
<dbReference type="PANTHER" id="PTHR30185">
    <property type="entry name" value="CRYPTIC BETA-GLUCOSIDE BGL OPERON ANTITERMINATOR"/>
    <property type="match status" value="1"/>
</dbReference>
<name>A0A7W1YFH9_9LIST</name>
<gene>
    <name evidence="5" type="ORF">HPK16_04485</name>
</gene>
<keyword evidence="2" id="KW-0804">Transcription</keyword>
<dbReference type="InterPro" id="IPR007737">
    <property type="entry name" value="Mga_HTH"/>
</dbReference>
<protein>
    <submittedName>
        <fullName evidence="5">HTH domain-containing protein</fullName>
    </submittedName>
</protein>
<reference evidence="5 6" key="1">
    <citation type="submission" date="2020-05" db="EMBL/GenBank/DDBJ databases">
        <authorList>
            <person name="Carlin C.R."/>
        </authorList>
    </citation>
    <scope>NUCLEOTIDE SEQUENCE [LARGE SCALE GENOMIC DNA]</scope>
    <source>
        <strain evidence="5 6">FSL W9-0585</strain>
    </source>
</reference>
<keyword evidence="6" id="KW-1185">Reference proteome</keyword>
<dbReference type="InterPro" id="IPR036388">
    <property type="entry name" value="WH-like_DNA-bd_sf"/>
</dbReference>
<accession>A0A7W1YFH9</accession>
<dbReference type="InterPro" id="IPR013196">
    <property type="entry name" value="HTH_11"/>
</dbReference>
<proteinExistence type="predicted"/>
<dbReference type="PANTHER" id="PTHR30185:SF13">
    <property type="entry name" value="LICABCH OPERON REGULATOR-RELATED"/>
    <property type="match status" value="1"/>
</dbReference>
<evidence type="ECO:0000259" key="4">
    <source>
        <dbReference type="Pfam" id="PF08279"/>
    </source>
</evidence>
<dbReference type="AlphaFoldDB" id="A0A7W1YFH9"/>
<organism evidence="5 6">
    <name type="scientific">Listeria rustica</name>
    <dbReference type="NCBI Taxonomy" id="2713503"/>
    <lineage>
        <taxon>Bacteria</taxon>
        <taxon>Bacillati</taxon>
        <taxon>Bacillota</taxon>
        <taxon>Bacilli</taxon>
        <taxon>Bacillales</taxon>
        <taxon>Listeriaceae</taxon>
        <taxon>Listeria</taxon>
    </lineage>
</organism>
<reference evidence="5 6" key="2">
    <citation type="submission" date="2020-08" db="EMBL/GenBank/DDBJ databases">
        <title>Listeria ohnekaius sp. nov. and Listeria portnoyii sp. nov. isolated from non-agricultural and natural environments.</title>
        <authorList>
            <person name="Weller D."/>
            <person name="Belias A.M."/>
            <person name="Liao J."/>
            <person name="Guo S."/>
            <person name="Orsi R.H."/>
            <person name="Wiedmann M."/>
        </authorList>
    </citation>
    <scope>NUCLEOTIDE SEQUENCE [LARGE SCALE GENOMIC DNA]</scope>
    <source>
        <strain evidence="5 6">FSL W9-0585</strain>
    </source>
</reference>
<feature type="domain" description="Mga helix-turn-helix" evidence="3">
    <location>
        <begin position="89"/>
        <end position="165"/>
    </location>
</feature>
<evidence type="ECO:0000256" key="1">
    <source>
        <dbReference type="ARBA" id="ARBA00023015"/>
    </source>
</evidence>
<dbReference type="Pfam" id="PF05043">
    <property type="entry name" value="Mga"/>
    <property type="match status" value="1"/>
</dbReference>
<evidence type="ECO:0000313" key="5">
    <source>
        <dbReference type="EMBL" id="MBA3925594.1"/>
    </source>
</evidence>
<comment type="caution">
    <text evidence="5">The sequence shown here is derived from an EMBL/GenBank/DDBJ whole genome shotgun (WGS) entry which is preliminary data.</text>
</comment>
<evidence type="ECO:0000313" key="6">
    <source>
        <dbReference type="Proteomes" id="UP000548787"/>
    </source>
</evidence>
<dbReference type="Proteomes" id="UP000548787">
    <property type="component" value="Unassembled WGS sequence"/>
</dbReference>
<feature type="domain" description="Helix-turn-helix type 11" evidence="4">
    <location>
        <begin position="18"/>
        <end position="60"/>
    </location>
</feature>
<dbReference type="InterPro" id="IPR050661">
    <property type="entry name" value="BglG_antiterminators"/>
</dbReference>
<dbReference type="Pfam" id="PF08279">
    <property type="entry name" value="HTH_11"/>
    <property type="match status" value="1"/>
</dbReference>
<keyword evidence="1" id="KW-0805">Transcription regulation</keyword>